<evidence type="ECO:0000256" key="1">
    <source>
        <dbReference type="ARBA" id="ARBA00044755"/>
    </source>
</evidence>
<dbReference type="PANTHER" id="PTHR35024">
    <property type="entry name" value="HYPOTHETICAL CYTOSOLIC PROTEIN"/>
    <property type="match status" value="1"/>
</dbReference>
<feature type="region of interest" description="Disordered" evidence="2">
    <location>
        <begin position="115"/>
        <end position="152"/>
    </location>
</feature>
<dbReference type="RefSeq" id="WP_138788776.1">
    <property type="nucleotide sequence ID" value="NZ_JBHTGQ010000004.1"/>
</dbReference>
<feature type="compositionally biased region" description="Basic and acidic residues" evidence="2">
    <location>
        <begin position="133"/>
        <end position="152"/>
    </location>
</feature>
<organism evidence="3 4">
    <name type="scientific">Paenibacillus thermoaerophilus</name>
    <dbReference type="NCBI Taxonomy" id="1215385"/>
    <lineage>
        <taxon>Bacteria</taxon>
        <taxon>Bacillati</taxon>
        <taxon>Bacillota</taxon>
        <taxon>Bacilli</taxon>
        <taxon>Bacillales</taxon>
        <taxon>Paenibacillaceae</taxon>
        <taxon>Paenibacillus</taxon>
    </lineage>
</organism>
<dbReference type="PANTHER" id="PTHR35024:SF4">
    <property type="entry name" value="POLYMER-FORMING CYTOSKELETAL PROTEIN"/>
    <property type="match status" value="1"/>
</dbReference>
<comment type="caution">
    <text evidence="3">The sequence shown here is derived from an EMBL/GenBank/DDBJ whole genome shotgun (WGS) entry which is preliminary data.</text>
</comment>
<dbReference type="Proteomes" id="UP001596528">
    <property type="component" value="Unassembled WGS sequence"/>
</dbReference>
<sequence>MFGSKKRLFGARGKPVHVETLIGKGTVIEGKIVSEAGLRVEGHVRGDIESTGDVSIGEQGVVHSNIVARNLYAAGTIHGSVKTEGRLVLAESGKLFGTIDAGLLNIAEGALFQGSSKMEPRPAGGKDAIPIKAKGENAKESGKDKPESQAAG</sequence>
<evidence type="ECO:0000313" key="3">
    <source>
        <dbReference type="EMBL" id="MFC7748879.1"/>
    </source>
</evidence>
<dbReference type="EMBL" id="JBHTGQ010000004">
    <property type="protein sequence ID" value="MFC7748879.1"/>
    <property type="molecule type" value="Genomic_DNA"/>
</dbReference>
<name>A0ABW2UYF4_9BACL</name>
<gene>
    <name evidence="3" type="ORF">ACFQWB_02820</name>
</gene>
<accession>A0ABW2UYF4</accession>
<keyword evidence="4" id="KW-1185">Reference proteome</keyword>
<dbReference type="Pfam" id="PF04519">
    <property type="entry name" value="Bactofilin"/>
    <property type="match status" value="1"/>
</dbReference>
<reference evidence="4" key="1">
    <citation type="journal article" date="2019" name="Int. J. Syst. Evol. Microbiol.">
        <title>The Global Catalogue of Microorganisms (GCM) 10K type strain sequencing project: providing services to taxonomists for standard genome sequencing and annotation.</title>
        <authorList>
            <consortium name="The Broad Institute Genomics Platform"/>
            <consortium name="The Broad Institute Genome Sequencing Center for Infectious Disease"/>
            <person name="Wu L."/>
            <person name="Ma J."/>
        </authorList>
    </citation>
    <scope>NUCLEOTIDE SEQUENCE [LARGE SCALE GENOMIC DNA]</scope>
    <source>
        <strain evidence="4">JCM 18657</strain>
    </source>
</reference>
<proteinExistence type="inferred from homology"/>
<dbReference type="InterPro" id="IPR007607">
    <property type="entry name" value="BacA/B"/>
</dbReference>
<comment type="similarity">
    <text evidence="1">Belongs to the bactofilin family.</text>
</comment>
<evidence type="ECO:0000256" key="2">
    <source>
        <dbReference type="SAM" id="MobiDB-lite"/>
    </source>
</evidence>
<protein>
    <submittedName>
        <fullName evidence="3">Polymer-forming cytoskeletal protein</fullName>
    </submittedName>
</protein>
<evidence type="ECO:0000313" key="4">
    <source>
        <dbReference type="Proteomes" id="UP001596528"/>
    </source>
</evidence>